<keyword evidence="23" id="KW-1185">Reference proteome</keyword>
<feature type="region of interest" description="Actin-binding" evidence="18">
    <location>
        <begin position="650"/>
        <end position="672"/>
    </location>
</feature>
<evidence type="ECO:0000256" key="10">
    <source>
        <dbReference type="ARBA" id="ARBA00023054"/>
    </source>
</evidence>
<dbReference type="UniPathway" id="UPA00109">
    <property type="reaction ID" value="UER00180"/>
</dbReference>
<feature type="region of interest" description="Disordered" evidence="20">
    <location>
        <begin position="1133"/>
        <end position="1166"/>
    </location>
</feature>
<dbReference type="EMBL" id="CAJFDI010000004">
    <property type="protein sequence ID" value="CAD5225728.1"/>
    <property type="molecule type" value="Genomic_DNA"/>
</dbReference>
<evidence type="ECO:0000256" key="2">
    <source>
        <dbReference type="ARBA" id="ARBA00005028"/>
    </source>
</evidence>
<evidence type="ECO:0000256" key="20">
    <source>
        <dbReference type="SAM" id="MobiDB-lite"/>
    </source>
</evidence>
<proteinExistence type="inferred from homology"/>
<feature type="region of interest" description="Disordered" evidence="20">
    <location>
        <begin position="1179"/>
        <end position="1241"/>
    </location>
</feature>
<dbReference type="SUPFAM" id="SSF52540">
    <property type="entry name" value="P-loop containing nucleoside triphosphate hydrolases"/>
    <property type="match status" value="1"/>
</dbReference>
<comment type="pathway">
    <text evidence="1">Carbohydrate degradation; glycolysis; D-glyceraldehyde 3-phosphate and glycerone phosphate from D-glucose: step 1/4.</text>
</comment>
<keyword evidence="12" id="KW-0324">Glycolysis</keyword>
<evidence type="ECO:0000256" key="16">
    <source>
        <dbReference type="ARBA" id="ARBA00047905"/>
    </source>
</evidence>
<dbReference type="Gene3D" id="1.20.58.530">
    <property type="match status" value="1"/>
</dbReference>
<dbReference type="UniPathway" id="UPA00242"/>
<evidence type="ECO:0000256" key="3">
    <source>
        <dbReference type="ARBA" id="ARBA00008314"/>
    </source>
</evidence>
<evidence type="ECO:0000256" key="9">
    <source>
        <dbReference type="ARBA" id="ARBA00022840"/>
    </source>
</evidence>
<reference evidence="22" key="1">
    <citation type="submission" date="2020-09" db="EMBL/GenBank/DDBJ databases">
        <authorList>
            <person name="Kikuchi T."/>
        </authorList>
    </citation>
    <scope>NUCLEOTIDE SEQUENCE</scope>
    <source>
        <strain evidence="22">Ka4C1</strain>
    </source>
</reference>
<dbReference type="SUPFAM" id="SSF53067">
    <property type="entry name" value="Actin-like ATPase domain"/>
    <property type="match status" value="2"/>
</dbReference>
<dbReference type="GO" id="GO:0051015">
    <property type="term" value="F:actin filament binding"/>
    <property type="evidence" value="ECO:0007669"/>
    <property type="project" value="TreeGrafter"/>
</dbReference>
<dbReference type="InterPro" id="IPR001609">
    <property type="entry name" value="Myosin_head_motor_dom-like"/>
</dbReference>
<dbReference type="GO" id="GO:0000146">
    <property type="term" value="F:microfilament motor activity"/>
    <property type="evidence" value="ECO:0007669"/>
    <property type="project" value="TreeGrafter"/>
</dbReference>
<dbReference type="InterPro" id="IPR043129">
    <property type="entry name" value="ATPase_NBD"/>
</dbReference>
<evidence type="ECO:0000313" key="22">
    <source>
        <dbReference type="EMBL" id="CAD5225728.1"/>
    </source>
</evidence>
<keyword evidence="7 18" id="KW-0547">Nucleotide-binding</keyword>
<dbReference type="PROSITE" id="PS51456">
    <property type="entry name" value="MYOSIN_MOTOR"/>
    <property type="match status" value="1"/>
</dbReference>
<feature type="coiled-coil region" evidence="19">
    <location>
        <begin position="1265"/>
        <end position="1384"/>
    </location>
</feature>
<accession>A0A7I8WSA6</accession>
<dbReference type="GO" id="GO:0007015">
    <property type="term" value="P:actin filament organization"/>
    <property type="evidence" value="ECO:0007669"/>
    <property type="project" value="TreeGrafter"/>
</dbReference>
<dbReference type="FunFam" id="3.40.367.20:FF:000005">
    <property type="entry name" value="Phosphotransferase"/>
    <property type="match status" value="1"/>
</dbReference>
<dbReference type="GO" id="GO:0016459">
    <property type="term" value="C:myosin complex"/>
    <property type="evidence" value="ECO:0007669"/>
    <property type="project" value="UniProtKB-KW"/>
</dbReference>
<dbReference type="GO" id="GO:0001678">
    <property type="term" value="P:intracellular glucose homeostasis"/>
    <property type="evidence" value="ECO:0007669"/>
    <property type="project" value="InterPro"/>
</dbReference>
<dbReference type="Proteomes" id="UP000582659">
    <property type="component" value="Unassembled WGS sequence"/>
</dbReference>
<evidence type="ECO:0000256" key="18">
    <source>
        <dbReference type="PROSITE-ProRule" id="PRU00782"/>
    </source>
</evidence>
<dbReference type="InterPro" id="IPR036961">
    <property type="entry name" value="Kinesin_motor_dom_sf"/>
</dbReference>
<evidence type="ECO:0000256" key="17">
    <source>
        <dbReference type="ARBA" id="ARBA00048160"/>
    </source>
</evidence>
<dbReference type="Gene3D" id="1.20.120.720">
    <property type="entry name" value="Myosin VI head, motor domain, U50 subdomain"/>
    <property type="match status" value="1"/>
</dbReference>
<dbReference type="SMR" id="A0A7I8WSA6"/>
<gene>
    <name evidence="22" type="ORF">BXYJ_LOCUS8690</name>
</gene>
<dbReference type="InterPro" id="IPR001312">
    <property type="entry name" value="Hexokinase"/>
</dbReference>
<dbReference type="EC" id="2.7.1.1" evidence="5"/>
<dbReference type="SMART" id="SM00242">
    <property type="entry name" value="MYSc"/>
    <property type="match status" value="1"/>
</dbReference>
<comment type="similarity">
    <text evidence="4">Belongs to the hexokinase family.</text>
</comment>
<comment type="caution">
    <text evidence="22">The sequence shown here is derived from an EMBL/GenBank/DDBJ whole genome shotgun (WGS) entry which is preliminary data.</text>
</comment>
<keyword evidence="11 18" id="KW-0518">Myosin</keyword>
<dbReference type="EMBL" id="CAJFCV020000004">
    <property type="protein sequence ID" value="CAG9114998.1"/>
    <property type="molecule type" value="Genomic_DNA"/>
</dbReference>
<comment type="catalytic activity">
    <reaction evidence="15">
        <text>a D-hexose + ATP = a D-hexose 6-phosphate + ADP + H(+)</text>
        <dbReference type="Rhea" id="RHEA:22740"/>
        <dbReference type="ChEBI" id="CHEBI:4194"/>
        <dbReference type="ChEBI" id="CHEBI:15378"/>
        <dbReference type="ChEBI" id="CHEBI:30616"/>
        <dbReference type="ChEBI" id="CHEBI:229467"/>
        <dbReference type="ChEBI" id="CHEBI:456216"/>
        <dbReference type="EC" id="2.7.1.1"/>
    </reaction>
    <physiologicalReaction direction="left-to-right" evidence="15">
        <dbReference type="Rhea" id="RHEA:22741"/>
    </physiologicalReaction>
</comment>
<organism evidence="22 23">
    <name type="scientific">Bursaphelenchus xylophilus</name>
    <name type="common">Pinewood nematode worm</name>
    <name type="synonym">Aphelenchoides xylophilus</name>
    <dbReference type="NCBI Taxonomy" id="6326"/>
    <lineage>
        <taxon>Eukaryota</taxon>
        <taxon>Metazoa</taxon>
        <taxon>Ecdysozoa</taxon>
        <taxon>Nematoda</taxon>
        <taxon>Chromadorea</taxon>
        <taxon>Rhabditida</taxon>
        <taxon>Tylenchina</taxon>
        <taxon>Tylenchomorpha</taxon>
        <taxon>Aphelenchoidea</taxon>
        <taxon>Aphelenchoididae</taxon>
        <taxon>Bursaphelenchus</taxon>
    </lineage>
</organism>
<dbReference type="PROSITE" id="PS51748">
    <property type="entry name" value="HEXOKINASE_2"/>
    <property type="match status" value="1"/>
</dbReference>
<evidence type="ECO:0000256" key="12">
    <source>
        <dbReference type="ARBA" id="ARBA00023152"/>
    </source>
</evidence>
<dbReference type="InterPro" id="IPR022673">
    <property type="entry name" value="Hexokinase_C"/>
</dbReference>
<evidence type="ECO:0000256" key="19">
    <source>
        <dbReference type="SAM" id="Coils"/>
    </source>
</evidence>
<evidence type="ECO:0000256" key="8">
    <source>
        <dbReference type="ARBA" id="ARBA00022777"/>
    </source>
</evidence>
<keyword evidence="13 18" id="KW-0505">Motor protein</keyword>
<evidence type="ECO:0000256" key="7">
    <source>
        <dbReference type="ARBA" id="ARBA00022741"/>
    </source>
</evidence>
<comment type="similarity">
    <text evidence="3 18">Belongs to the TRAFAC class myosin-kinesin ATPase superfamily. Myosin family.</text>
</comment>
<dbReference type="GO" id="GO:0016020">
    <property type="term" value="C:membrane"/>
    <property type="evidence" value="ECO:0007669"/>
    <property type="project" value="TreeGrafter"/>
</dbReference>
<dbReference type="GO" id="GO:0006096">
    <property type="term" value="P:glycolytic process"/>
    <property type="evidence" value="ECO:0007669"/>
    <property type="project" value="UniProtKB-UniPathway"/>
</dbReference>
<sequence length="1986" mass="227850">MTTEDTLKLLKIPPTLIEDELKRLENRVWIPDSVHSFRLAVVVEDYGRELLVKFRDSQGFNQQKRVEKCTVHRTSVSHYCADMCDLTELNEACALHTIRSRYEQQVIHTYSGLFCVVLNPWKRVPLYNEEMMEVYMNSKLNSTNLPPHVYAVAQNAYEGIKLTTGSDQSILITGESGAGKTENTKKIIEYLIKAANQNGIPSTSQGIGGVQEAILSAGIALEAFSNARTIHNSNSSRLGKFIKLDFDEKARLNSANIECYLLEKSRVVSQNEGDRNFHIFYEVFANEKFANIRSKLGLRSGFITYKYLNQGGSSAFSGMNDEENAVATVAALKSLGFDDKSVEEIVELIIGIILLGEMRFGERSGMDVSYPERMDEIETASNVLQVRSSRLVDAVTEPSFKVGERLIRRSQNLKKSLLSVAAMAKIIYQKLFDYILRKCNQTIVEKSGRSLNSNHSGHFIGVLDMAGFEIMSTNSFEQLCINFTNEKLQQFFNHFMFIKEQNEYLNEGIEWDQMDFGDDLQPTIELIEKPMGLLSLLQEECIIPNSSDQTLLAKLVENLASENGFNKVKMSSRNKSTNHFLLTHYTGQVAYNVDGWLEKNRDQVDSSILELLNTSTHPLLKELFKKDESKSSRRGSLAQSTVSFIYKEQLSSLLNTLNRTQSNFIRCIVPNTSRRPFEMDSPLVLHQLKCNGVLEGLRICQRGYPTRIFFDEFVQRYIVLAPNIDRTLSPVKQVVQMVEALNLDLEKFQIGRSKLFCKSGFLSELEDLRKAKISECIVLLQAQIRWYHEQKRTEEKRKEWEAISIIQDNVRMAITFHSWPWMKLLKRTRELIPMKREKERLIQLEKDMDAMKKLCDLMKSEKEELIHKNQRLEERLEEIERETENERRKKYDVEEELRRNENLLEAMESRFDEQHAKIMKLNTTLKENVATLERLEVEKRQMSTQLSKLKEELAAEITLRTNAEQEYENICMQNEELERRYDTFRPELDHLRVELEKKSEIIFKLEGRLESSEEKLKEMRHDLAEANEKLNSVESSLHSERSQKRQFEMKNDELEEELANLEEEVDKINVQKDALKEQTRVKDNTIRKLERQLDEKKTEMENCINELKKSHKAKQFEMQNQLDELKRKVLKLESENKQQKAKLDNDRETSMEPDLPRPGSSLSRYGSRLSMNTSIYSINSSSSLSGAQATSSGIGSSIRTYTRTRRNEDEHRLTSSCYSDTTSSKYLPKSPSSHRLSRQSTLSNVHQVLELERSASNSSIHQSNLQSSERKCAQTERELQTVKTDLQLAKRELEVYKQSLQEAEMTKESQSRQLKQLTREFEQNEKALKEEETKNQTLELHLKKVQKDLEYSRKKVEDTIAESKNDIMAERKRLMDKMNKMQVEYDNKIQLLQSNNRANEGLQTDLIETRGQLDRAMLEIGQLNKLQRSQSTIGETWEQQYRAVILEMEAIRDENASLKSKIRRQYKQIELLSQQSDLDDCVSELEDRMEKIRPRFDDCPCHTCVLRHVYVKFVWLLLNFCRQLEPYPTEIMTDNGISLPEEVHNLLNQFVISRERLVKLSEDIEAELEAGLKGSKGNSVPMLPSYVPALPTGNETGKYVAIDLSGKNLRILLLVAEGKGKEPQVTVNNYIVSNSIMKGTGEQLFNFIVNCLQKFLKEFSLESANLPIGFVFSYPCELLSIRSARLLWWTKGFDIKDCLQQDVVQLLQDALEMNLSTKAKINAVMNDTVGQLAAAAYRYGEDCVAAVVIGYGCNSSYLEDTSRITKFNAKEAGYKHDKMVVVTEWEEFGNNGEIDDILTSFDKEVDDASVHKGKQLIDKLTGALYLGDLVRRIFAQLSVDRILFNGAPVEALDQPDGFPTKYISEILSEEEGSYKSCRRICDEIEVPNHGTDDYEIMRRVCHIVSQRSASIVAAAISALLRHINRSTIKVGVGGALIQFHPTYHQLLEAQLNNLAPLHINWELVAADEGSVKGAALCAAVAENLGL</sequence>
<evidence type="ECO:0000256" key="14">
    <source>
        <dbReference type="ARBA" id="ARBA00023203"/>
    </source>
</evidence>
<dbReference type="Gene3D" id="1.10.287.1490">
    <property type="match status" value="1"/>
</dbReference>
<feature type="compositionally biased region" description="Polar residues" evidence="20">
    <location>
        <begin position="1214"/>
        <end position="1241"/>
    </location>
</feature>
<dbReference type="Proteomes" id="UP000659654">
    <property type="component" value="Unassembled WGS sequence"/>
</dbReference>
<dbReference type="Pfam" id="PF00349">
    <property type="entry name" value="Hexokinase_1"/>
    <property type="match status" value="1"/>
</dbReference>
<dbReference type="Gene3D" id="3.40.850.10">
    <property type="entry name" value="Kinesin motor domain"/>
    <property type="match status" value="1"/>
</dbReference>
<dbReference type="PANTHER" id="PTHR13140:SF857">
    <property type="entry name" value="MYOSIN-11"/>
    <property type="match status" value="1"/>
</dbReference>
<evidence type="ECO:0000256" key="15">
    <source>
        <dbReference type="ARBA" id="ARBA00044613"/>
    </source>
</evidence>
<dbReference type="GO" id="GO:0005737">
    <property type="term" value="C:cytoplasm"/>
    <property type="evidence" value="ECO:0007669"/>
    <property type="project" value="TreeGrafter"/>
</dbReference>
<dbReference type="GO" id="GO:0019318">
    <property type="term" value="P:hexose metabolic process"/>
    <property type="evidence" value="ECO:0007669"/>
    <property type="project" value="UniProtKB-UniPathway"/>
</dbReference>
<feature type="compositionally biased region" description="Low complexity" evidence="20">
    <location>
        <begin position="1179"/>
        <end position="1193"/>
    </location>
</feature>
<feature type="compositionally biased region" description="Basic and acidic residues" evidence="20">
    <location>
        <begin position="1133"/>
        <end position="1150"/>
    </location>
</feature>
<comment type="catalytic activity">
    <reaction evidence="17">
        <text>D-glucose + ATP = D-glucose 6-phosphate + ADP + H(+)</text>
        <dbReference type="Rhea" id="RHEA:17825"/>
        <dbReference type="ChEBI" id="CHEBI:4167"/>
        <dbReference type="ChEBI" id="CHEBI:15378"/>
        <dbReference type="ChEBI" id="CHEBI:30616"/>
        <dbReference type="ChEBI" id="CHEBI:61548"/>
        <dbReference type="ChEBI" id="CHEBI:456216"/>
        <dbReference type="EC" id="2.7.1.1"/>
    </reaction>
    <physiologicalReaction direction="left-to-right" evidence="17">
        <dbReference type="Rhea" id="RHEA:17826"/>
    </physiologicalReaction>
</comment>
<keyword evidence="10 19" id="KW-0175">Coiled coil</keyword>
<dbReference type="Pfam" id="PF03727">
    <property type="entry name" value="Hexokinase_2"/>
    <property type="match status" value="1"/>
</dbReference>
<dbReference type="GO" id="GO:0005524">
    <property type="term" value="F:ATP binding"/>
    <property type="evidence" value="ECO:0007669"/>
    <property type="project" value="UniProtKB-UniRule"/>
</dbReference>
<keyword evidence="9 18" id="KW-0067">ATP-binding</keyword>
<keyword evidence="14 18" id="KW-0009">Actin-binding</keyword>
<dbReference type="InterPro" id="IPR022672">
    <property type="entry name" value="Hexokinase_N"/>
</dbReference>
<keyword evidence="6" id="KW-0808">Transferase</keyword>
<dbReference type="Gene3D" id="1.20.5.4820">
    <property type="match status" value="1"/>
</dbReference>
<evidence type="ECO:0000256" key="13">
    <source>
        <dbReference type="ARBA" id="ARBA00023175"/>
    </source>
</evidence>
<evidence type="ECO:0000256" key="6">
    <source>
        <dbReference type="ARBA" id="ARBA00022679"/>
    </source>
</evidence>
<feature type="binding site" evidence="18">
    <location>
        <begin position="174"/>
        <end position="181"/>
    </location>
    <ligand>
        <name>ATP</name>
        <dbReference type="ChEBI" id="CHEBI:30616"/>
    </ligand>
</feature>
<feature type="domain" description="Myosin motor" evidence="21">
    <location>
        <begin position="78"/>
        <end position="770"/>
    </location>
</feature>
<feature type="coiled-coil region" evidence="19">
    <location>
        <begin position="1448"/>
        <end position="1475"/>
    </location>
</feature>
<dbReference type="Gene3D" id="3.40.367.20">
    <property type="match status" value="1"/>
</dbReference>
<dbReference type="OrthoDB" id="312459at2759"/>
<evidence type="ECO:0000313" key="23">
    <source>
        <dbReference type="Proteomes" id="UP000659654"/>
    </source>
</evidence>
<dbReference type="PANTHER" id="PTHR13140">
    <property type="entry name" value="MYOSIN"/>
    <property type="match status" value="1"/>
</dbReference>
<dbReference type="InterPro" id="IPR027417">
    <property type="entry name" value="P-loop_NTPase"/>
</dbReference>
<dbReference type="GO" id="GO:0004396">
    <property type="term" value="F:hexokinase activity"/>
    <property type="evidence" value="ECO:0007669"/>
    <property type="project" value="UniProtKB-EC"/>
</dbReference>
<dbReference type="Gene3D" id="3.30.420.40">
    <property type="match status" value="1"/>
</dbReference>
<protein>
    <recommendedName>
        <fullName evidence="5">hexokinase</fullName>
        <ecNumber evidence="5">2.7.1.1</ecNumber>
    </recommendedName>
</protein>
<name>A0A7I8WSA6_BURXY</name>
<dbReference type="PRINTS" id="PR00193">
    <property type="entry name" value="MYOSINHEAVY"/>
</dbReference>
<evidence type="ECO:0000256" key="11">
    <source>
        <dbReference type="ARBA" id="ARBA00023123"/>
    </source>
</evidence>
<comment type="catalytic activity">
    <reaction evidence="16">
        <text>D-fructose + ATP = D-fructose 6-phosphate + ADP + H(+)</text>
        <dbReference type="Rhea" id="RHEA:16125"/>
        <dbReference type="ChEBI" id="CHEBI:15378"/>
        <dbReference type="ChEBI" id="CHEBI:30616"/>
        <dbReference type="ChEBI" id="CHEBI:37721"/>
        <dbReference type="ChEBI" id="CHEBI:61527"/>
        <dbReference type="ChEBI" id="CHEBI:456216"/>
        <dbReference type="EC" id="2.7.1.1"/>
    </reaction>
    <physiologicalReaction direction="left-to-right" evidence="16">
        <dbReference type="Rhea" id="RHEA:16126"/>
    </physiologicalReaction>
</comment>
<evidence type="ECO:0000256" key="4">
    <source>
        <dbReference type="ARBA" id="ARBA00009225"/>
    </source>
</evidence>
<dbReference type="Gene3D" id="1.10.10.820">
    <property type="match status" value="1"/>
</dbReference>
<feature type="compositionally biased region" description="Low complexity" evidence="20">
    <location>
        <begin position="1157"/>
        <end position="1166"/>
    </location>
</feature>
<evidence type="ECO:0000256" key="5">
    <source>
        <dbReference type="ARBA" id="ARBA00012324"/>
    </source>
</evidence>
<dbReference type="GO" id="GO:0005536">
    <property type="term" value="F:D-glucose binding"/>
    <property type="evidence" value="ECO:0007669"/>
    <property type="project" value="InterPro"/>
</dbReference>
<keyword evidence="8" id="KW-0418">Kinase</keyword>
<evidence type="ECO:0000259" key="21">
    <source>
        <dbReference type="PROSITE" id="PS51456"/>
    </source>
</evidence>
<comment type="pathway">
    <text evidence="2">Carbohydrate metabolism; hexose metabolism.</text>
</comment>
<evidence type="ECO:0000256" key="1">
    <source>
        <dbReference type="ARBA" id="ARBA00004888"/>
    </source>
</evidence>
<dbReference type="Pfam" id="PF00063">
    <property type="entry name" value="Myosin_head"/>
    <property type="match status" value="1"/>
</dbReference>